<feature type="domain" description="Metallo-beta-lactamase" evidence="1">
    <location>
        <begin position="7"/>
        <end position="201"/>
    </location>
</feature>
<dbReference type="NCBIfam" id="NF001911">
    <property type="entry name" value="PRK00685.1"/>
    <property type="match status" value="1"/>
</dbReference>
<proteinExistence type="predicted"/>
<evidence type="ECO:0000313" key="3">
    <source>
        <dbReference type="Proteomes" id="UP000078534"/>
    </source>
</evidence>
<evidence type="ECO:0000313" key="2">
    <source>
        <dbReference type="EMBL" id="OAS83097.1"/>
    </source>
</evidence>
<keyword evidence="3" id="KW-1185">Reference proteome</keyword>
<accession>A0A179SN49</accession>
<dbReference type="OrthoDB" id="9789133at2"/>
<dbReference type="PANTHER" id="PTHR43546">
    <property type="entry name" value="UPF0173 METAL-DEPENDENT HYDROLASE MJ1163-RELATED"/>
    <property type="match status" value="1"/>
</dbReference>
<reference evidence="3" key="1">
    <citation type="submission" date="2016-04" db="EMBL/GenBank/DDBJ databases">
        <authorList>
            <person name="Lyu Z."/>
            <person name="Lyu W."/>
        </authorList>
    </citation>
    <scope>NUCLEOTIDE SEQUENCE [LARGE SCALE GENOMIC DNA]</scope>
    <source>
        <strain evidence="3">C44</strain>
    </source>
</reference>
<dbReference type="AlphaFoldDB" id="A0A179SN49"/>
<organism evidence="2 3">
    <name type="scientific">Metabacillus litoralis</name>
    <dbReference type="NCBI Taxonomy" id="152268"/>
    <lineage>
        <taxon>Bacteria</taxon>
        <taxon>Bacillati</taxon>
        <taxon>Bacillota</taxon>
        <taxon>Bacilli</taxon>
        <taxon>Bacillales</taxon>
        <taxon>Bacillaceae</taxon>
        <taxon>Metabacillus</taxon>
    </lineage>
</organism>
<protein>
    <recommendedName>
        <fullName evidence="1">Metallo-beta-lactamase domain-containing protein</fullName>
    </recommendedName>
</protein>
<dbReference type="SMART" id="SM00849">
    <property type="entry name" value="Lactamase_B"/>
    <property type="match status" value="1"/>
</dbReference>
<dbReference type="PANTHER" id="PTHR43546:SF3">
    <property type="entry name" value="UPF0173 METAL-DEPENDENT HYDROLASE MJ1163"/>
    <property type="match status" value="1"/>
</dbReference>
<dbReference type="InterPro" id="IPR050114">
    <property type="entry name" value="UPF0173_UPF0282_UlaG_hydrolase"/>
</dbReference>
<dbReference type="Pfam" id="PF12706">
    <property type="entry name" value="Lactamase_B_2"/>
    <property type="match status" value="1"/>
</dbReference>
<dbReference type="InterPro" id="IPR001279">
    <property type="entry name" value="Metallo-B-lactamas"/>
</dbReference>
<dbReference type="SUPFAM" id="SSF56281">
    <property type="entry name" value="Metallo-hydrolase/oxidoreductase"/>
    <property type="match status" value="1"/>
</dbReference>
<dbReference type="STRING" id="152268.A6K24_10765"/>
<evidence type="ECO:0000259" key="1">
    <source>
        <dbReference type="SMART" id="SM00849"/>
    </source>
</evidence>
<gene>
    <name evidence="2" type="ORF">A6K24_10765</name>
</gene>
<comment type="caution">
    <text evidence="2">The sequence shown here is derived from an EMBL/GenBank/DDBJ whole genome shotgun (WGS) entry which is preliminary data.</text>
</comment>
<dbReference type="Proteomes" id="UP000078534">
    <property type="component" value="Unassembled WGS sequence"/>
</dbReference>
<dbReference type="InterPro" id="IPR036866">
    <property type="entry name" value="RibonucZ/Hydroxyglut_hydro"/>
</dbReference>
<dbReference type="EMBL" id="LWSG01000043">
    <property type="protein sequence ID" value="OAS83097.1"/>
    <property type="molecule type" value="Genomic_DNA"/>
</dbReference>
<name>A0A179SN49_9BACI</name>
<sequence>MKILRLGHAMYVFTTKKGNRYLVDPFFDMNPGCPSEYQTEEFLSKINGVLLTHGHFDHTSGLEKLRKANSSCLVLAQYELALILGQKGFENVYPINFGGSLNFGDIKATMVPARHSSSYGELEGSPIYAGESAGYILDFEDDHTLYHSGDTMIMTDMKLIQDLYQPSIAILSSSGQFTMGPKEAAYAVEHLLDVKFVIPSHTFPSENTAVSLESLNGLLQAFPVVGNMIGKDHELKDYLSNQQKTEVVIIGYGEEVTF</sequence>
<dbReference type="RefSeq" id="WP_066338614.1">
    <property type="nucleotide sequence ID" value="NZ_LWSG01000043.1"/>
</dbReference>
<dbReference type="Gene3D" id="3.60.15.10">
    <property type="entry name" value="Ribonuclease Z/Hydroxyacylglutathione hydrolase-like"/>
    <property type="match status" value="1"/>
</dbReference>